<dbReference type="SUPFAM" id="SSF56300">
    <property type="entry name" value="Metallo-dependent phosphatases"/>
    <property type="match status" value="1"/>
</dbReference>
<dbReference type="InterPro" id="IPR006311">
    <property type="entry name" value="TAT_signal"/>
</dbReference>
<gene>
    <name evidence="1" type="ORF">CCAX7_41820</name>
</gene>
<dbReference type="PROSITE" id="PS51318">
    <property type="entry name" value="TAT"/>
    <property type="match status" value="1"/>
</dbReference>
<name>A0A402CXZ2_9BACT</name>
<dbReference type="InterPro" id="IPR008963">
    <property type="entry name" value="Purple_acid_Pase-like_N"/>
</dbReference>
<dbReference type="SUPFAM" id="SSF49363">
    <property type="entry name" value="Purple acid phosphatase, N-terminal domain"/>
    <property type="match status" value="1"/>
</dbReference>
<dbReference type="PANTHER" id="PTHR22953">
    <property type="entry name" value="ACID PHOSPHATASE RELATED"/>
    <property type="match status" value="1"/>
</dbReference>
<accession>A0A402CXZ2</accession>
<dbReference type="Proteomes" id="UP000287394">
    <property type="component" value="Chromosome"/>
</dbReference>
<dbReference type="KEGG" id="ccot:CCAX7_41820"/>
<evidence type="ECO:0000313" key="2">
    <source>
        <dbReference type="Proteomes" id="UP000287394"/>
    </source>
</evidence>
<proteinExistence type="predicted"/>
<organism evidence="1 2">
    <name type="scientific">Capsulimonas corticalis</name>
    <dbReference type="NCBI Taxonomy" id="2219043"/>
    <lineage>
        <taxon>Bacteria</taxon>
        <taxon>Bacillati</taxon>
        <taxon>Armatimonadota</taxon>
        <taxon>Armatimonadia</taxon>
        <taxon>Capsulimonadales</taxon>
        <taxon>Capsulimonadaceae</taxon>
        <taxon>Capsulimonas</taxon>
    </lineage>
</organism>
<sequence>MKQISRREFLHFAGGVTFLALAPNGQGLFAATEADARLPLFTVLPYIQPGSASKLKENDDTLVVAWQTEDAAADFTVAYGLSKKYGQIAVPIQGARAIGDAAVSGDAALKRRNYNAALTGLKLGRKYYYQVQGKGKVIAEGYATTRQPRGRKIRFVAFGDNSNGDVSDHRIAYQAYVAKPDFVMNTGDNVYQSGLDREYAKFFFPIYDATTAGPELGAPLLRSVPFYTVLANHDVTGRDAIGREAGDFTKHSDALAYYTAMHLPMNGPAQPADSTPTVCADPAVLAQFQACAGDRFPRMANYSFDNGDAHFLCLDANAYVDPTSPALQAWIEQDLADTDAHWKFVVYHQPAFNVGQEHYKEQHMRALSPIFEKHGVDIVLNGHEHTYQRTMPIQFEPTDLTNASHTATRDRIVPGKLTIDREFDGKEKTLPRGIIHVTTGAGGNALYEPEFTDSPDRWVFTDGPENHFVSKFYSREHSLSVIEIDGRALTLRQINEFGKEIDRIRVTKA</sequence>
<dbReference type="InterPro" id="IPR004843">
    <property type="entry name" value="Calcineurin-like_PHP"/>
</dbReference>
<evidence type="ECO:0000313" key="1">
    <source>
        <dbReference type="EMBL" id="BDI32131.1"/>
    </source>
</evidence>
<dbReference type="AlphaFoldDB" id="A0A402CXZ2"/>
<reference evidence="1 2" key="1">
    <citation type="journal article" date="2019" name="Int. J. Syst. Evol. Microbiol.">
        <title>Capsulimonas corticalis gen. nov., sp. nov., an aerobic capsulated bacterium, of a novel bacterial order, Capsulimonadales ord. nov., of the class Armatimonadia of the phylum Armatimonadetes.</title>
        <authorList>
            <person name="Li J."/>
            <person name="Kudo C."/>
            <person name="Tonouchi A."/>
        </authorList>
    </citation>
    <scope>NUCLEOTIDE SEQUENCE [LARGE SCALE GENOMIC DNA]</scope>
    <source>
        <strain evidence="1 2">AX-7</strain>
    </source>
</reference>
<dbReference type="Gene3D" id="2.60.40.380">
    <property type="entry name" value="Purple acid phosphatase-like, N-terminal"/>
    <property type="match status" value="1"/>
</dbReference>
<dbReference type="GO" id="GO:0003993">
    <property type="term" value="F:acid phosphatase activity"/>
    <property type="evidence" value="ECO:0007669"/>
    <property type="project" value="InterPro"/>
</dbReference>
<dbReference type="Gene3D" id="3.60.21.10">
    <property type="match status" value="1"/>
</dbReference>
<dbReference type="EMBL" id="AP025739">
    <property type="protein sequence ID" value="BDI32131.1"/>
    <property type="molecule type" value="Genomic_DNA"/>
</dbReference>
<protein>
    <submittedName>
        <fullName evidence="1">Uncharacterized protein</fullName>
    </submittedName>
</protein>
<dbReference type="OrthoDB" id="9809781at2"/>
<dbReference type="InterPro" id="IPR029052">
    <property type="entry name" value="Metallo-depent_PP-like"/>
</dbReference>
<dbReference type="RefSeq" id="WP_119322172.1">
    <property type="nucleotide sequence ID" value="NZ_AP025739.1"/>
</dbReference>
<dbReference type="InterPro" id="IPR039331">
    <property type="entry name" value="PAPs-like"/>
</dbReference>
<dbReference type="Pfam" id="PF00149">
    <property type="entry name" value="Metallophos"/>
    <property type="match status" value="1"/>
</dbReference>
<keyword evidence="2" id="KW-1185">Reference proteome</keyword>
<dbReference type="PANTHER" id="PTHR22953:SF153">
    <property type="entry name" value="PURPLE ACID PHOSPHATASE"/>
    <property type="match status" value="1"/>
</dbReference>
<dbReference type="GO" id="GO:0046872">
    <property type="term" value="F:metal ion binding"/>
    <property type="evidence" value="ECO:0007669"/>
    <property type="project" value="InterPro"/>
</dbReference>